<keyword evidence="3" id="KW-1185">Reference proteome</keyword>
<evidence type="ECO:0000313" key="3">
    <source>
        <dbReference type="Proteomes" id="UP000325672"/>
    </source>
</evidence>
<evidence type="ECO:0000256" key="1">
    <source>
        <dbReference type="SAM" id="Phobius"/>
    </source>
</evidence>
<dbReference type="EMBL" id="ML743713">
    <property type="protein sequence ID" value="KAE8130697.1"/>
    <property type="molecule type" value="Genomic_DNA"/>
</dbReference>
<proteinExistence type="predicted"/>
<name>A0A5N6S9P1_ASPPS</name>
<dbReference type="AlphaFoldDB" id="A0A5N6S9P1"/>
<accession>A0A5N6S9P1</accession>
<dbReference type="GeneID" id="43640670"/>
<dbReference type="RefSeq" id="XP_031906760.1">
    <property type="nucleotide sequence ID" value="XM_032056460.1"/>
</dbReference>
<keyword evidence="1" id="KW-0472">Membrane</keyword>
<gene>
    <name evidence="2" type="ORF">BDV38DRAFT_266576</name>
</gene>
<keyword evidence="1" id="KW-0812">Transmembrane</keyword>
<keyword evidence="1" id="KW-1133">Transmembrane helix</keyword>
<dbReference type="Proteomes" id="UP000325672">
    <property type="component" value="Unassembled WGS sequence"/>
</dbReference>
<sequence>MMAVVGSALSPFVDYFRATSMFSGVLAWFFIFFFPFCLPAFCATLVIFWQGGCCFR</sequence>
<organism evidence="2 3">
    <name type="scientific">Aspergillus pseudotamarii</name>
    <dbReference type="NCBI Taxonomy" id="132259"/>
    <lineage>
        <taxon>Eukaryota</taxon>
        <taxon>Fungi</taxon>
        <taxon>Dikarya</taxon>
        <taxon>Ascomycota</taxon>
        <taxon>Pezizomycotina</taxon>
        <taxon>Eurotiomycetes</taxon>
        <taxon>Eurotiomycetidae</taxon>
        <taxon>Eurotiales</taxon>
        <taxon>Aspergillaceae</taxon>
        <taxon>Aspergillus</taxon>
        <taxon>Aspergillus subgen. Circumdati</taxon>
    </lineage>
</organism>
<feature type="transmembrane region" description="Helical" evidence="1">
    <location>
        <begin position="28"/>
        <end position="49"/>
    </location>
</feature>
<protein>
    <submittedName>
        <fullName evidence="2">Uncharacterized protein</fullName>
    </submittedName>
</protein>
<evidence type="ECO:0000313" key="2">
    <source>
        <dbReference type="EMBL" id="KAE8130697.1"/>
    </source>
</evidence>
<reference evidence="2 3" key="1">
    <citation type="submission" date="2019-04" db="EMBL/GenBank/DDBJ databases">
        <title>Friends and foes A comparative genomics study of 23 Aspergillus species from section Flavi.</title>
        <authorList>
            <consortium name="DOE Joint Genome Institute"/>
            <person name="Kjaerbolling I."/>
            <person name="Vesth T."/>
            <person name="Frisvad J.C."/>
            <person name="Nybo J.L."/>
            <person name="Theobald S."/>
            <person name="Kildgaard S."/>
            <person name="Isbrandt T."/>
            <person name="Kuo A."/>
            <person name="Sato A."/>
            <person name="Lyhne E.K."/>
            <person name="Kogle M.E."/>
            <person name="Wiebenga A."/>
            <person name="Kun R.S."/>
            <person name="Lubbers R.J."/>
            <person name="Makela M.R."/>
            <person name="Barry K."/>
            <person name="Chovatia M."/>
            <person name="Clum A."/>
            <person name="Daum C."/>
            <person name="Haridas S."/>
            <person name="He G."/>
            <person name="LaButti K."/>
            <person name="Lipzen A."/>
            <person name="Mondo S."/>
            <person name="Riley R."/>
            <person name="Salamov A."/>
            <person name="Simmons B.A."/>
            <person name="Magnuson J.K."/>
            <person name="Henrissat B."/>
            <person name="Mortensen U.H."/>
            <person name="Larsen T.O."/>
            <person name="Devries R.P."/>
            <person name="Grigoriev I.V."/>
            <person name="Machida M."/>
            <person name="Baker S.E."/>
            <person name="Andersen M.R."/>
        </authorList>
    </citation>
    <scope>NUCLEOTIDE SEQUENCE [LARGE SCALE GENOMIC DNA]</scope>
    <source>
        <strain evidence="2 3">CBS 117625</strain>
    </source>
</reference>